<evidence type="ECO:0000256" key="1">
    <source>
        <dbReference type="ARBA" id="ARBA00001393"/>
    </source>
</evidence>
<evidence type="ECO:0000256" key="8">
    <source>
        <dbReference type="ARBA" id="ARBA00013031"/>
    </source>
</evidence>
<feature type="binding site" evidence="19">
    <location>
        <begin position="130"/>
        <end position="131"/>
    </location>
    <ligand>
        <name>NAD(+)</name>
        <dbReference type="ChEBI" id="CHEBI:57540"/>
    </ligand>
</feature>
<evidence type="ECO:0000256" key="19">
    <source>
        <dbReference type="HAMAP-Rule" id="MF_00110"/>
    </source>
</evidence>
<feature type="binding site" evidence="19">
    <location>
        <begin position="106"/>
        <end position="110"/>
    </location>
    <ligand>
        <name>NAD(+)</name>
        <dbReference type="ChEBI" id="CHEBI:57540"/>
    </ligand>
</feature>
<comment type="cofactor">
    <cofactor evidence="19">
        <name>Co(2+)</name>
        <dbReference type="ChEBI" id="CHEBI:48828"/>
    </cofactor>
    <cofactor evidence="19">
        <name>Zn(2+)</name>
        <dbReference type="ChEBI" id="CHEBI:29105"/>
    </cofactor>
    <text evidence="19">Binds 1 divalent metal cation per subunit. Can use either Co(2+) or Zn(2+).</text>
</comment>
<evidence type="ECO:0000256" key="12">
    <source>
        <dbReference type="ARBA" id="ARBA00022723"/>
    </source>
</evidence>
<evidence type="ECO:0000313" key="22">
    <source>
        <dbReference type="EMBL" id="QJW99020.1"/>
    </source>
</evidence>
<dbReference type="PANTHER" id="PTHR43622:SF7">
    <property type="entry name" value="3-DEHYDROQUINATE SYNTHASE, CHLOROPLASTIC"/>
    <property type="match status" value="1"/>
</dbReference>
<dbReference type="Pfam" id="PF01761">
    <property type="entry name" value="DHQ_synthase"/>
    <property type="match status" value="1"/>
</dbReference>
<dbReference type="Gene3D" id="3.40.50.1970">
    <property type="match status" value="1"/>
</dbReference>
<evidence type="ECO:0000256" key="11">
    <source>
        <dbReference type="ARBA" id="ARBA00022605"/>
    </source>
</evidence>
<dbReference type="Pfam" id="PF24621">
    <property type="entry name" value="DHQS_C"/>
    <property type="match status" value="1"/>
</dbReference>
<dbReference type="GO" id="GO:0000166">
    <property type="term" value="F:nucleotide binding"/>
    <property type="evidence" value="ECO:0007669"/>
    <property type="project" value="UniProtKB-KW"/>
</dbReference>
<feature type="domain" description="3-dehydroquinate synthase C-terminal" evidence="21">
    <location>
        <begin position="182"/>
        <end position="327"/>
    </location>
</feature>
<evidence type="ECO:0000256" key="2">
    <source>
        <dbReference type="ARBA" id="ARBA00001911"/>
    </source>
</evidence>
<dbReference type="CDD" id="cd08195">
    <property type="entry name" value="DHQS"/>
    <property type="match status" value="1"/>
</dbReference>
<accession>A0A6M5Z044</accession>
<keyword evidence="12 19" id="KW-0479">Metal-binding</keyword>
<keyword evidence="14 19" id="KW-0862">Zinc</keyword>
<dbReference type="InterPro" id="IPR016037">
    <property type="entry name" value="DHQ_synth_AroB"/>
</dbReference>
<proteinExistence type="inferred from homology"/>
<evidence type="ECO:0000256" key="18">
    <source>
        <dbReference type="ARBA" id="ARBA00023285"/>
    </source>
</evidence>
<comment type="function">
    <text evidence="4 19">Catalyzes the conversion of 3-deoxy-D-arabino-heptulosonate 7-phosphate (DAHP) to dehydroquinate (DHQ).</text>
</comment>
<keyword evidence="13 19" id="KW-0547">Nucleotide-binding</keyword>
<dbReference type="PANTHER" id="PTHR43622">
    <property type="entry name" value="3-DEHYDROQUINATE SYNTHASE"/>
    <property type="match status" value="1"/>
</dbReference>
<organism evidence="22 23">
    <name type="scientific">Frigoriglobus tundricola</name>
    <dbReference type="NCBI Taxonomy" id="2774151"/>
    <lineage>
        <taxon>Bacteria</taxon>
        <taxon>Pseudomonadati</taxon>
        <taxon>Planctomycetota</taxon>
        <taxon>Planctomycetia</taxon>
        <taxon>Gemmatales</taxon>
        <taxon>Gemmataceae</taxon>
        <taxon>Frigoriglobus</taxon>
    </lineage>
</organism>
<feature type="binding site" evidence="19">
    <location>
        <position position="266"/>
    </location>
    <ligand>
        <name>Zn(2+)</name>
        <dbReference type="ChEBI" id="CHEBI:29105"/>
    </ligand>
</feature>
<reference evidence="23" key="1">
    <citation type="submission" date="2020-05" db="EMBL/GenBank/DDBJ databases">
        <title>Frigoriglobus tundricola gen. nov., sp. nov., a psychrotolerant cellulolytic planctomycete of the family Gemmataceae with two divergent copies of 16S rRNA gene.</title>
        <authorList>
            <person name="Kulichevskaya I.S."/>
            <person name="Ivanova A.A."/>
            <person name="Naumoff D.G."/>
            <person name="Beletsky A.V."/>
            <person name="Rijpstra W.I.C."/>
            <person name="Sinninghe Damste J.S."/>
            <person name="Mardanov A.V."/>
            <person name="Ravin N.V."/>
            <person name="Dedysh S.N."/>
        </authorList>
    </citation>
    <scope>NUCLEOTIDE SEQUENCE [LARGE SCALE GENOMIC DNA]</scope>
    <source>
        <strain evidence="23">PL17</strain>
    </source>
</reference>
<dbReference type="InterPro" id="IPR030963">
    <property type="entry name" value="DHQ_synth_fam"/>
</dbReference>
<evidence type="ECO:0000259" key="20">
    <source>
        <dbReference type="Pfam" id="PF01761"/>
    </source>
</evidence>
<comment type="pathway">
    <text evidence="6 19">Metabolic intermediate biosynthesis; chorismate biosynthesis; chorismate from D-erythrose 4-phosphate and phosphoenolpyruvate: step 2/7.</text>
</comment>
<keyword evidence="15 19" id="KW-0520">NAD</keyword>
<sequence length="361" mass="38349">MNSVRVNLGSRSYDIALTSGDSKSVGAFVRAGLPKTTTALVVGDSNTQLHGRVLETALIASGFRTAFAPVPAGEPSKCLEQLSALYDALYGLAADRQTCVVAVGGGVIGDLAGFAAATYNRGLPLVMVPTSLLAMVDSSVGGKTGINHPKGKNLIGAFHQPAGVWIDLALLTTLPEREYLSGLAEVVKYGVILDSDFFSYLEANTRAVRERQPEVLLHVVGRCCRLKADVVEKDEYETTGLRAVLNYGHTFAHGFETLAGYGTLLHGEAVAIGMTCAATLAERLGLVGADFVSRQTDLLVALGLPTAPGHSYPTEELISVMRRDKKAVGGQMRFILPTRLGEVKLFDDVPEPLVRAVLQSH</sequence>
<keyword evidence="10 19" id="KW-0963">Cytoplasm</keyword>
<feature type="domain" description="3-dehydroquinate synthase N-terminal" evidence="20">
    <location>
        <begin position="70"/>
        <end position="179"/>
    </location>
</feature>
<comment type="cofactor">
    <cofactor evidence="3">
        <name>Zn(2+)</name>
        <dbReference type="ChEBI" id="CHEBI:29105"/>
    </cofactor>
</comment>
<evidence type="ECO:0000256" key="4">
    <source>
        <dbReference type="ARBA" id="ARBA00003485"/>
    </source>
</evidence>
<keyword evidence="11 19" id="KW-0028">Amino-acid biosynthesis</keyword>
<gene>
    <name evidence="19" type="primary">aroB</name>
    <name evidence="22" type="ORF">FTUN_6616</name>
</gene>
<dbReference type="Gene3D" id="1.20.1090.10">
    <property type="entry name" value="Dehydroquinate synthase-like - alpha domain"/>
    <property type="match status" value="1"/>
</dbReference>
<evidence type="ECO:0000256" key="10">
    <source>
        <dbReference type="ARBA" id="ARBA00022490"/>
    </source>
</evidence>
<evidence type="ECO:0000256" key="14">
    <source>
        <dbReference type="ARBA" id="ARBA00022833"/>
    </source>
</evidence>
<dbReference type="SUPFAM" id="SSF56796">
    <property type="entry name" value="Dehydroquinate synthase-like"/>
    <property type="match status" value="1"/>
</dbReference>
<feature type="binding site" evidence="19">
    <location>
        <position position="143"/>
    </location>
    <ligand>
        <name>NAD(+)</name>
        <dbReference type="ChEBI" id="CHEBI:57540"/>
    </ligand>
</feature>
<evidence type="ECO:0000256" key="3">
    <source>
        <dbReference type="ARBA" id="ARBA00001947"/>
    </source>
</evidence>
<evidence type="ECO:0000259" key="21">
    <source>
        <dbReference type="Pfam" id="PF24621"/>
    </source>
</evidence>
<dbReference type="GO" id="GO:0005737">
    <property type="term" value="C:cytoplasm"/>
    <property type="evidence" value="ECO:0007669"/>
    <property type="project" value="UniProtKB-SubCell"/>
</dbReference>
<comment type="catalytic activity">
    <reaction evidence="1 19">
        <text>7-phospho-2-dehydro-3-deoxy-D-arabino-heptonate = 3-dehydroquinate + phosphate</text>
        <dbReference type="Rhea" id="RHEA:21968"/>
        <dbReference type="ChEBI" id="CHEBI:32364"/>
        <dbReference type="ChEBI" id="CHEBI:43474"/>
        <dbReference type="ChEBI" id="CHEBI:58394"/>
        <dbReference type="EC" id="4.2.3.4"/>
    </reaction>
</comment>
<dbReference type="EC" id="4.2.3.4" evidence="8 19"/>
<dbReference type="GO" id="GO:0003856">
    <property type="term" value="F:3-dehydroquinate synthase activity"/>
    <property type="evidence" value="ECO:0007669"/>
    <property type="project" value="UniProtKB-UniRule"/>
</dbReference>
<keyword evidence="23" id="KW-1185">Reference proteome</keyword>
<protein>
    <recommendedName>
        <fullName evidence="9 19">3-dehydroquinate synthase</fullName>
        <shortName evidence="19">DHQS</shortName>
        <ecNumber evidence="8 19">4.2.3.4</ecNumber>
    </recommendedName>
</protein>
<dbReference type="PIRSF" id="PIRSF001455">
    <property type="entry name" value="DHQ_synth"/>
    <property type="match status" value="1"/>
</dbReference>
<evidence type="ECO:0000256" key="7">
    <source>
        <dbReference type="ARBA" id="ARBA00005412"/>
    </source>
</evidence>
<dbReference type="InterPro" id="IPR030960">
    <property type="entry name" value="DHQS/DOIS_N"/>
</dbReference>
<evidence type="ECO:0000256" key="16">
    <source>
        <dbReference type="ARBA" id="ARBA00023141"/>
    </source>
</evidence>
<dbReference type="EMBL" id="CP053452">
    <property type="protein sequence ID" value="QJW99020.1"/>
    <property type="molecule type" value="Genomic_DNA"/>
</dbReference>
<dbReference type="HAMAP" id="MF_00110">
    <property type="entry name" value="DHQ_synthase"/>
    <property type="match status" value="1"/>
</dbReference>
<evidence type="ECO:0000256" key="5">
    <source>
        <dbReference type="ARBA" id="ARBA00004496"/>
    </source>
</evidence>
<comment type="cofactor">
    <cofactor evidence="2 19">
        <name>NAD(+)</name>
        <dbReference type="ChEBI" id="CHEBI:57540"/>
    </cofactor>
</comment>
<dbReference type="GO" id="GO:0008652">
    <property type="term" value="P:amino acid biosynthetic process"/>
    <property type="evidence" value="ECO:0007669"/>
    <property type="project" value="UniProtKB-KW"/>
</dbReference>
<keyword evidence="18 19" id="KW-0170">Cobalt</keyword>
<evidence type="ECO:0000256" key="13">
    <source>
        <dbReference type="ARBA" id="ARBA00022741"/>
    </source>
</evidence>
<evidence type="ECO:0000256" key="9">
    <source>
        <dbReference type="ARBA" id="ARBA00017684"/>
    </source>
</evidence>
<dbReference type="GO" id="GO:0009073">
    <property type="term" value="P:aromatic amino acid family biosynthetic process"/>
    <property type="evidence" value="ECO:0007669"/>
    <property type="project" value="UniProtKB-KW"/>
</dbReference>
<comment type="caution">
    <text evidence="19">Lacks conserved residue(s) required for the propagation of feature annotation.</text>
</comment>
<name>A0A6M5Z044_9BACT</name>
<feature type="binding site" evidence="19">
    <location>
        <position position="249"/>
    </location>
    <ligand>
        <name>Zn(2+)</name>
        <dbReference type="ChEBI" id="CHEBI:29105"/>
    </ligand>
</feature>
<comment type="similarity">
    <text evidence="7 19">Belongs to the sugar phosphate cyclases superfamily. Dehydroquinate synthase family.</text>
</comment>
<dbReference type="FunFam" id="3.40.50.1970:FF:000007">
    <property type="entry name" value="Pentafunctional AROM polypeptide"/>
    <property type="match status" value="1"/>
</dbReference>
<feature type="binding site" evidence="19">
    <location>
        <position position="152"/>
    </location>
    <ligand>
        <name>NAD(+)</name>
        <dbReference type="ChEBI" id="CHEBI:57540"/>
    </ligand>
</feature>
<dbReference type="GO" id="GO:0046872">
    <property type="term" value="F:metal ion binding"/>
    <property type="evidence" value="ECO:0007669"/>
    <property type="project" value="UniProtKB-KW"/>
</dbReference>
<feature type="binding site" evidence="19">
    <location>
        <position position="185"/>
    </location>
    <ligand>
        <name>Zn(2+)</name>
        <dbReference type="ChEBI" id="CHEBI:29105"/>
    </ligand>
</feature>
<dbReference type="KEGG" id="ftj:FTUN_6616"/>
<keyword evidence="17 19" id="KW-0456">Lyase</keyword>
<dbReference type="InterPro" id="IPR050071">
    <property type="entry name" value="Dehydroquinate_synthase"/>
</dbReference>
<evidence type="ECO:0000256" key="17">
    <source>
        <dbReference type="ARBA" id="ARBA00023239"/>
    </source>
</evidence>
<dbReference type="Proteomes" id="UP000503447">
    <property type="component" value="Chromosome"/>
</dbReference>
<dbReference type="InterPro" id="IPR056179">
    <property type="entry name" value="DHQS_C"/>
</dbReference>
<evidence type="ECO:0000256" key="15">
    <source>
        <dbReference type="ARBA" id="ARBA00023027"/>
    </source>
</evidence>
<dbReference type="AlphaFoldDB" id="A0A6M5Z044"/>
<dbReference type="GO" id="GO:0009423">
    <property type="term" value="P:chorismate biosynthetic process"/>
    <property type="evidence" value="ECO:0007669"/>
    <property type="project" value="UniProtKB-UniRule"/>
</dbReference>
<keyword evidence="16 19" id="KW-0057">Aromatic amino acid biosynthesis</keyword>
<dbReference type="RefSeq" id="WP_171474071.1">
    <property type="nucleotide sequence ID" value="NZ_CP053452.2"/>
</dbReference>
<dbReference type="UniPathway" id="UPA00053">
    <property type="reaction ID" value="UER00085"/>
</dbReference>
<evidence type="ECO:0000313" key="23">
    <source>
        <dbReference type="Proteomes" id="UP000503447"/>
    </source>
</evidence>
<comment type="subcellular location">
    <subcellularLocation>
        <location evidence="5 19">Cytoplasm</location>
    </subcellularLocation>
</comment>
<evidence type="ECO:0000256" key="6">
    <source>
        <dbReference type="ARBA" id="ARBA00004661"/>
    </source>
</evidence>
<dbReference type="NCBIfam" id="TIGR01357">
    <property type="entry name" value="aroB"/>
    <property type="match status" value="1"/>
</dbReference>